<gene>
    <name evidence="2" type="ORF">K444DRAFT_608413</name>
</gene>
<keyword evidence="1" id="KW-0472">Membrane</keyword>
<keyword evidence="1" id="KW-0812">Transmembrane</keyword>
<keyword evidence="3" id="KW-1185">Reference proteome</keyword>
<evidence type="ECO:0000313" key="3">
    <source>
        <dbReference type="Proteomes" id="UP000235371"/>
    </source>
</evidence>
<organism evidence="2 3">
    <name type="scientific">Hyaloscypha bicolor E</name>
    <dbReference type="NCBI Taxonomy" id="1095630"/>
    <lineage>
        <taxon>Eukaryota</taxon>
        <taxon>Fungi</taxon>
        <taxon>Dikarya</taxon>
        <taxon>Ascomycota</taxon>
        <taxon>Pezizomycotina</taxon>
        <taxon>Leotiomycetes</taxon>
        <taxon>Helotiales</taxon>
        <taxon>Hyaloscyphaceae</taxon>
        <taxon>Hyaloscypha</taxon>
        <taxon>Hyaloscypha bicolor</taxon>
    </lineage>
</organism>
<evidence type="ECO:0000313" key="2">
    <source>
        <dbReference type="EMBL" id="PMD64737.1"/>
    </source>
</evidence>
<dbReference type="InParanoid" id="A0A2J6TNY7"/>
<protein>
    <submittedName>
        <fullName evidence="2">Uncharacterized protein</fullName>
    </submittedName>
</protein>
<accession>A0A2J6TNY7</accession>
<reference evidence="2 3" key="1">
    <citation type="submission" date="2016-04" db="EMBL/GenBank/DDBJ databases">
        <title>A degradative enzymes factory behind the ericoid mycorrhizal symbiosis.</title>
        <authorList>
            <consortium name="DOE Joint Genome Institute"/>
            <person name="Martino E."/>
            <person name="Morin E."/>
            <person name="Grelet G."/>
            <person name="Kuo A."/>
            <person name="Kohler A."/>
            <person name="Daghino S."/>
            <person name="Barry K."/>
            <person name="Choi C."/>
            <person name="Cichocki N."/>
            <person name="Clum A."/>
            <person name="Copeland A."/>
            <person name="Hainaut M."/>
            <person name="Haridas S."/>
            <person name="Labutti K."/>
            <person name="Lindquist E."/>
            <person name="Lipzen A."/>
            <person name="Khouja H.-R."/>
            <person name="Murat C."/>
            <person name="Ohm R."/>
            <person name="Olson A."/>
            <person name="Spatafora J."/>
            <person name="Veneault-Fourrey C."/>
            <person name="Henrissat B."/>
            <person name="Grigoriev I."/>
            <person name="Martin F."/>
            <person name="Perotto S."/>
        </authorList>
    </citation>
    <scope>NUCLEOTIDE SEQUENCE [LARGE SCALE GENOMIC DNA]</scope>
    <source>
        <strain evidence="2 3">E</strain>
    </source>
</reference>
<dbReference type="OrthoDB" id="2820380at2759"/>
<dbReference type="RefSeq" id="XP_024741641.1">
    <property type="nucleotide sequence ID" value="XM_024879381.1"/>
</dbReference>
<feature type="transmembrane region" description="Helical" evidence="1">
    <location>
        <begin position="64"/>
        <end position="84"/>
    </location>
</feature>
<dbReference type="Proteomes" id="UP000235371">
    <property type="component" value="Unassembled WGS sequence"/>
</dbReference>
<dbReference type="EMBL" id="KZ613747">
    <property type="protein sequence ID" value="PMD64737.1"/>
    <property type="molecule type" value="Genomic_DNA"/>
</dbReference>
<dbReference type="GeneID" id="36587458"/>
<name>A0A2J6TNY7_9HELO</name>
<sequence length="91" mass="10507">MSDYELAIHRETTHRFLRLFRHPSEAPEFFRAVSAGTRDYYAARDAVDLERAQIIRLLSYSRRLALTMAGSTLIFSLLFLAAMITRTRADP</sequence>
<proteinExistence type="predicted"/>
<keyword evidence="1" id="KW-1133">Transmembrane helix</keyword>
<dbReference type="AlphaFoldDB" id="A0A2J6TNY7"/>
<evidence type="ECO:0000256" key="1">
    <source>
        <dbReference type="SAM" id="Phobius"/>
    </source>
</evidence>